<keyword evidence="2" id="KW-0472">Membrane</keyword>
<feature type="transmembrane region" description="Helical" evidence="2">
    <location>
        <begin position="229"/>
        <end position="253"/>
    </location>
</feature>
<keyword evidence="2" id="KW-0812">Transmembrane</keyword>
<accession>A0A545VHX5</accession>
<comment type="caution">
    <text evidence="4">The sequence shown here is derived from an EMBL/GenBank/DDBJ whole genome shotgun (WGS) entry which is preliminary data.</text>
</comment>
<reference evidence="4 5" key="1">
    <citation type="journal article" date="2019" name="Appl. Microbiol. Biotechnol.">
        <title>Genome sequence of Isaria javanica and comparative genome analysis insights into family S53 peptidase evolution in fungal entomopathogens.</title>
        <authorList>
            <person name="Lin R."/>
            <person name="Zhang X."/>
            <person name="Xin B."/>
            <person name="Zou M."/>
            <person name="Gao Y."/>
            <person name="Qin F."/>
            <person name="Hu Q."/>
            <person name="Xie B."/>
            <person name="Cheng X."/>
        </authorList>
    </citation>
    <scope>NUCLEOTIDE SEQUENCE [LARGE SCALE GENOMIC DNA]</scope>
    <source>
        <strain evidence="4 5">IJ1G</strain>
    </source>
</reference>
<feature type="compositionally biased region" description="Basic residues" evidence="1">
    <location>
        <begin position="341"/>
        <end position="353"/>
    </location>
</feature>
<dbReference type="PANTHER" id="PTHR39614">
    <property type="entry name" value="INTEGRAL MEMBRANE PROTEIN"/>
    <property type="match status" value="1"/>
</dbReference>
<dbReference type="AlphaFoldDB" id="A0A545VHX5"/>
<feature type="transmembrane region" description="Helical" evidence="2">
    <location>
        <begin position="123"/>
        <end position="145"/>
    </location>
</feature>
<evidence type="ECO:0000313" key="5">
    <source>
        <dbReference type="Proteomes" id="UP000315783"/>
    </source>
</evidence>
<keyword evidence="2" id="KW-1133">Transmembrane helix</keyword>
<name>A0A545VHX5_9HYPO</name>
<feature type="transmembrane region" description="Helical" evidence="2">
    <location>
        <begin position="43"/>
        <end position="63"/>
    </location>
</feature>
<feature type="domain" description="Rhodopsin" evidence="3">
    <location>
        <begin position="27"/>
        <end position="257"/>
    </location>
</feature>
<organism evidence="4 5">
    <name type="scientific">Cordyceps javanica</name>
    <dbReference type="NCBI Taxonomy" id="43265"/>
    <lineage>
        <taxon>Eukaryota</taxon>
        <taxon>Fungi</taxon>
        <taxon>Dikarya</taxon>
        <taxon>Ascomycota</taxon>
        <taxon>Pezizomycotina</taxon>
        <taxon>Sordariomycetes</taxon>
        <taxon>Hypocreomycetidae</taxon>
        <taxon>Hypocreales</taxon>
        <taxon>Cordycipitaceae</taxon>
        <taxon>Cordyceps</taxon>
    </lineage>
</organism>
<feature type="transmembrane region" description="Helical" evidence="2">
    <location>
        <begin position="165"/>
        <end position="185"/>
    </location>
</feature>
<dbReference type="Proteomes" id="UP000315783">
    <property type="component" value="Unassembled WGS sequence"/>
</dbReference>
<dbReference type="InterPro" id="IPR049326">
    <property type="entry name" value="Rhodopsin_dom_fungi"/>
</dbReference>
<keyword evidence="5" id="KW-1185">Reference proteome</keyword>
<evidence type="ECO:0000259" key="3">
    <source>
        <dbReference type="Pfam" id="PF20684"/>
    </source>
</evidence>
<dbReference type="EMBL" id="SPUK01000001">
    <property type="protein sequence ID" value="TQW01246.1"/>
    <property type="molecule type" value="Genomic_DNA"/>
</dbReference>
<feature type="transmembrane region" description="Helical" evidence="2">
    <location>
        <begin position="91"/>
        <end position="111"/>
    </location>
</feature>
<proteinExistence type="predicted"/>
<dbReference type="Pfam" id="PF20684">
    <property type="entry name" value="Fung_rhodopsin"/>
    <property type="match status" value="1"/>
</dbReference>
<feature type="region of interest" description="Disordered" evidence="1">
    <location>
        <begin position="300"/>
        <end position="355"/>
    </location>
</feature>
<evidence type="ECO:0000256" key="2">
    <source>
        <dbReference type="SAM" id="Phobius"/>
    </source>
</evidence>
<protein>
    <recommendedName>
        <fullName evidence="3">Rhodopsin domain-containing protein</fullName>
    </recommendedName>
</protein>
<feature type="transmembrane region" description="Helical" evidence="2">
    <location>
        <begin position="197"/>
        <end position="217"/>
    </location>
</feature>
<gene>
    <name evidence="4" type="ORF">IF1G_01177</name>
</gene>
<dbReference type="PANTHER" id="PTHR39614:SF2">
    <property type="entry name" value="INTEGRAL MEMBRANE PROTEIN"/>
    <property type="match status" value="1"/>
</dbReference>
<sequence>MASDNHGPWLNVAMVIFMTWSLLFYWVRLWAKLRVKAPGSDDWAVTGALVLSIVGQGFMYTAIKKGYGKRSESLSAAALDSIKKYLYIGHFIYIISVGLTRVALAFVIEHISHHGPHARPARMMAWLSSGWTLACVLAIAIRPPYRSPWSTVDGQSIMFVRWSSVEASGLAIEVALWMLTIHLVWSLQMRPRKRITIVAVFAFRLLIVPIIIFRLHYLNPSRNDDVNYSTIPAAILTAGALHFSIVATSLTTLKPFITVFRQPVLTYGSGSGGTAGRSDDPCDTYHKLELFRRVNRQQEVSGDSARWRPDQGSAQRPIVEEPSKAYTPKGRNLGADAGRPYHGHANRPPRRMNRAMSDGAAAPTYASERICIQKTTEVRVWYDDYMLN</sequence>
<evidence type="ECO:0000256" key="1">
    <source>
        <dbReference type="SAM" id="MobiDB-lite"/>
    </source>
</evidence>
<feature type="transmembrane region" description="Helical" evidence="2">
    <location>
        <begin position="12"/>
        <end position="31"/>
    </location>
</feature>
<evidence type="ECO:0000313" key="4">
    <source>
        <dbReference type="EMBL" id="TQW01246.1"/>
    </source>
</evidence>